<keyword evidence="4" id="KW-1185">Reference proteome</keyword>
<name>A0A8S1C1Z1_9INSE</name>
<feature type="compositionally biased region" description="Basic and acidic residues" evidence="1">
    <location>
        <begin position="494"/>
        <end position="504"/>
    </location>
</feature>
<dbReference type="PROSITE" id="PS00028">
    <property type="entry name" value="ZINC_FINGER_C2H2_1"/>
    <property type="match status" value="1"/>
</dbReference>
<evidence type="ECO:0000259" key="2">
    <source>
        <dbReference type="PROSITE" id="PS00028"/>
    </source>
</evidence>
<gene>
    <name evidence="3" type="ORF">CLODIP_2_CD07932</name>
</gene>
<dbReference type="AlphaFoldDB" id="A0A8S1C1Z1"/>
<dbReference type="InterPro" id="IPR013087">
    <property type="entry name" value="Znf_C2H2_type"/>
</dbReference>
<feature type="compositionally biased region" description="Polar residues" evidence="1">
    <location>
        <begin position="437"/>
        <end position="462"/>
    </location>
</feature>
<organism evidence="3 4">
    <name type="scientific">Cloeon dipterum</name>
    <dbReference type="NCBI Taxonomy" id="197152"/>
    <lineage>
        <taxon>Eukaryota</taxon>
        <taxon>Metazoa</taxon>
        <taxon>Ecdysozoa</taxon>
        <taxon>Arthropoda</taxon>
        <taxon>Hexapoda</taxon>
        <taxon>Insecta</taxon>
        <taxon>Pterygota</taxon>
        <taxon>Palaeoptera</taxon>
        <taxon>Ephemeroptera</taxon>
        <taxon>Pisciforma</taxon>
        <taxon>Baetidae</taxon>
        <taxon>Cloeon</taxon>
    </lineage>
</organism>
<dbReference type="EMBL" id="CADEPI010000002">
    <property type="protein sequence ID" value="CAB3360075.1"/>
    <property type="molecule type" value="Genomic_DNA"/>
</dbReference>
<reference evidence="3 4" key="1">
    <citation type="submission" date="2020-04" db="EMBL/GenBank/DDBJ databases">
        <authorList>
            <person name="Alioto T."/>
            <person name="Alioto T."/>
            <person name="Gomez Garrido J."/>
        </authorList>
    </citation>
    <scope>NUCLEOTIDE SEQUENCE [LARGE SCALE GENOMIC DNA]</scope>
</reference>
<evidence type="ECO:0000256" key="1">
    <source>
        <dbReference type="SAM" id="MobiDB-lite"/>
    </source>
</evidence>
<protein>
    <recommendedName>
        <fullName evidence="2">C2H2-type domain-containing protein</fullName>
    </recommendedName>
</protein>
<feature type="domain" description="C2H2-type" evidence="2">
    <location>
        <begin position="692"/>
        <end position="713"/>
    </location>
</feature>
<accession>A0A8S1C1Z1</accession>
<feature type="region of interest" description="Disordered" evidence="1">
    <location>
        <begin position="1"/>
        <end position="23"/>
    </location>
</feature>
<feature type="region of interest" description="Disordered" evidence="1">
    <location>
        <begin position="417"/>
        <end position="523"/>
    </location>
</feature>
<sequence>MDKDHNVDGGMRPIFPKPSPVDQVGMEDIQAYESEPDQYMKDPLELSSTTASFDMTSSYMVGNIQSLNSSRDDRKRPKEDDFSQFVYPALPCDYSKPGGTPWCAVCGKLLKSWDQKCLDMFTTNMQFESTCTYSEALAYAIRFYIVPDDAPSKTICCQCCLQLEETLRIEMRLKEIRSDLNKLFSKTVQHLVMGTIGNIWKRSDNFSQIHLDSTPFPITGYDEKNVKCSVEEDIDSPVPVKIRIMDPASINKSVTHSTLVMRKQETVQSSPLKFNAEFQKFVIPEMEKHLGKSINPPVKVSYPKQTMPTVCTQKPVANSESEVDPLALSNLLTEINQFDPQTPNSNASSNRTVVFKPNQSVHAPHVFKRIATKSTMSLQPAGKPVKPLVVKTVGGMKIFITPSKIEKRVVQLFPSPVASQNTQGPRILSVRPIKPMPNTNSNGSCSSSAALQKNSIQPSKSPNAECHKQRRKSQHVVRDDSVGKSVVLKKLKHNLKEVQKHNKTEDDEQVSDQEQKTQEKKRKKLKLVSQKVDLSSVLESVKAEGKGDTSEIETSKRPRRSAFQKASKRLEIIATYDKNPMKWISSNSKVTESEEELEEVESSNDLKLIEARVVLEKIPERKLEDEKDESVTSKDGSHINIRPEDTHEAVESVCSQIEQVLLESPPEKCKRRTLKKGKTPSFKKSSSELFVCDLCKLDFLKLDELRNHIELDHFSPSY</sequence>
<feature type="compositionally biased region" description="Basic and acidic residues" evidence="1">
    <location>
        <begin position="541"/>
        <end position="556"/>
    </location>
</feature>
<feature type="region of interest" description="Disordered" evidence="1">
    <location>
        <begin position="541"/>
        <end position="564"/>
    </location>
</feature>
<evidence type="ECO:0000313" key="3">
    <source>
        <dbReference type="EMBL" id="CAB3360075.1"/>
    </source>
</evidence>
<proteinExistence type="predicted"/>
<comment type="caution">
    <text evidence="3">The sequence shown here is derived from an EMBL/GenBank/DDBJ whole genome shotgun (WGS) entry which is preliminary data.</text>
</comment>
<dbReference type="Proteomes" id="UP000494165">
    <property type="component" value="Unassembled WGS sequence"/>
</dbReference>
<evidence type="ECO:0000313" key="4">
    <source>
        <dbReference type="Proteomes" id="UP000494165"/>
    </source>
</evidence>